<evidence type="ECO:0000256" key="5">
    <source>
        <dbReference type="ARBA" id="ARBA00022840"/>
    </source>
</evidence>
<keyword evidence="4 9" id="KW-0418">Kinase</keyword>
<dbReference type="InterPro" id="IPR031475">
    <property type="entry name" value="NBD_C"/>
</dbReference>
<evidence type="ECO:0000259" key="8">
    <source>
        <dbReference type="Pfam" id="PF17042"/>
    </source>
</evidence>
<comment type="caution">
    <text evidence="9">The sequence shown here is derived from an EMBL/GenBank/DDBJ whole genome shotgun (WGS) entry which is preliminary data.</text>
</comment>
<dbReference type="InterPro" id="IPR010737">
    <property type="entry name" value="4-carb_acid_sugar_kinase_N"/>
</dbReference>
<gene>
    <name evidence="9" type="ORF">ACFFP1_01260</name>
</gene>
<evidence type="ECO:0000256" key="3">
    <source>
        <dbReference type="ARBA" id="ARBA00022741"/>
    </source>
</evidence>
<keyword evidence="3" id="KW-0547">Nucleotide-binding</keyword>
<dbReference type="SUPFAM" id="SSF142764">
    <property type="entry name" value="YgbK-like"/>
    <property type="match status" value="1"/>
</dbReference>
<evidence type="ECO:0000259" key="7">
    <source>
        <dbReference type="Pfam" id="PF07005"/>
    </source>
</evidence>
<feature type="domain" description="Four-carbon acid sugar kinase N-terminal" evidence="7">
    <location>
        <begin position="3"/>
        <end position="212"/>
    </location>
</feature>
<dbReference type="RefSeq" id="WP_234754125.1">
    <property type="nucleotide sequence ID" value="NZ_BAAAWN010000001.1"/>
</dbReference>
<proteinExistence type="inferred from homology"/>
<evidence type="ECO:0000256" key="4">
    <source>
        <dbReference type="ARBA" id="ARBA00022777"/>
    </source>
</evidence>
<protein>
    <submittedName>
        <fullName evidence="9">Four-carbon acid sugar kinase family protein</fullName>
        <ecNumber evidence="9">2.7.1.-</ecNumber>
    </submittedName>
</protein>
<dbReference type="GO" id="GO:0016301">
    <property type="term" value="F:kinase activity"/>
    <property type="evidence" value="ECO:0007669"/>
    <property type="project" value="UniProtKB-KW"/>
</dbReference>
<sequence length="413" mass="42683">MELLIVADDLTGAADAAVPFSASRETAVLVHPTVAWPPADVLAINTETRYTDGLTARKTVGGLVSRAAQNGVRVFKKVDSLLRGNVGVEIAASLEALRLPDRPVLAIVAPAFPRTGRTTLNGIVHMAGTPLGSQRRVADVLSGTGLSHALVSTDDWTDPASLAVRFQQILTAHIDTAIVDARNDSDLAAIVAAAKSLGDQALLVGSGGISAPLASSFESDDPEKRARPIPVRGGYRAGGHSLVVIGSYAPTSRAQLDELVRAGFQHIHLDHTNRLDAGDPVGTINVGATIATLREALDRGQAVLTPDPAAALDKKQAKTVAAALGTTAAAAASHASSIVVSGGETALAVLNHLGVAVLRIRGEILPGIVDAEMPGHIQPFITKSGAFGDVDALTSVVTYIEHRTAATREGKQH</sequence>
<keyword evidence="2 9" id="KW-0808">Transferase</keyword>
<evidence type="ECO:0000256" key="2">
    <source>
        <dbReference type="ARBA" id="ARBA00022679"/>
    </source>
</evidence>
<evidence type="ECO:0000256" key="6">
    <source>
        <dbReference type="ARBA" id="ARBA00023277"/>
    </source>
</evidence>
<feature type="domain" description="Four-carbon acid sugar kinase nucleotide binding" evidence="8">
    <location>
        <begin position="242"/>
        <end position="393"/>
    </location>
</feature>
<dbReference type="Gene3D" id="3.40.980.20">
    <property type="entry name" value="Four-carbon acid sugar kinase, nucleotide binding domain"/>
    <property type="match status" value="1"/>
</dbReference>
<comment type="similarity">
    <text evidence="1">Belongs to the four-carbon acid sugar kinase family.</text>
</comment>
<evidence type="ECO:0000256" key="1">
    <source>
        <dbReference type="ARBA" id="ARBA00005715"/>
    </source>
</evidence>
<dbReference type="EC" id="2.7.1.-" evidence="9"/>
<dbReference type="EMBL" id="JBHMBC010000002">
    <property type="protein sequence ID" value="MFB9818124.1"/>
    <property type="molecule type" value="Genomic_DNA"/>
</dbReference>
<dbReference type="Pfam" id="PF07005">
    <property type="entry name" value="SBD_N"/>
    <property type="match status" value="1"/>
</dbReference>
<dbReference type="Pfam" id="PF17042">
    <property type="entry name" value="NBD_C"/>
    <property type="match status" value="1"/>
</dbReference>
<dbReference type="Gene3D" id="3.40.50.10840">
    <property type="entry name" value="Putative sugar-binding, N-terminal domain"/>
    <property type="match status" value="1"/>
</dbReference>
<name>A0ABV5XTW1_ARTRM</name>
<keyword evidence="5" id="KW-0067">ATP-binding</keyword>
<keyword evidence="10" id="KW-1185">Reference proteome</keyword>
<evidence type="ECO:0000313" key="9">
    <source>
        <dbReference type="EMBL" id="MFB9818124.1"/>
    </source>
</evidence>
<evidence type="ECO:0000313" key="10">
    <source>
        <dbReference type="Proteomes" id="UP001589702"/>
    </source>
</evidence>
<dbReference type="InterPro" id="IPR037051">
    <property type="entry name" value="4-carb_acid_sugar_kinase_N_sf"/>
</dbReference>
<dbReference type="InterPro" id="IPR042213">
    <property type="entry name" value="NBD_C_sf"/>
</dbReference>
<organism evidence="9 10">
    <name type="scientific">Arthrobacter ramosus</name>
    <dbReference type="NCBI Taxonomy" id="1672"/>
    <lineage>
        <taxon>Bacteria</taxon>
        <taxon>Bacillati</taxon>
        <taxon>Actinomycetota</taxon>
        <taxon>Actinomycetes</taxon>
        <taxon>Micrococcales</taxon>
        <taxon>Micrococcaceae</taxon>
        <taxon>Arthrobacter</taxon>
    </lineage>
</organism>
<reference evidence="9 10" key="1">
    <citation type="submission" date="2024-09" db="EMBL/GenBank/DDBJ databases">
        <authorList>
            <person name="Sun Q."/>
            <person name="Mori K."/>
        </authorList>
    </citation>
    <scope>NUCLEOTIDE SEQUENCE [LARGE SCALE GENOMIC DNA]</scope>
    <source>
        <strain evidence="9 10">JCM 1334</strain>
    </source>
</reference>
<keyword evidence="6" id="KW-0119">Carbohydrate metabolism</keyword>
<dbReference type="Proteomes" id="UP001589702">
    <property type="component" value="Unassembled WGS sequence"/>
</dbReference>
<accession>A0ABV5XTW1</accession>